<feature type="region of interest" description="Disordered" evidence="1">
    <location>
        <begin position="164"/>
        <end position="184"/>
    </location>
</feature>
<sequence length="184" mass="20869">MGKENNLDELRDSLIGILSQGKSKKEIEKFLFLHENGEIGTFFDKSIVNINMVLSEDGTKIINIYSNLIFDIAIEQKLLSYLLQLNSQSLTGAFNIITNEEGTRGIVSFSFAYMINEVDRDIFIKSFFTVGQIANYYAKEIKSKFGGLTIKEYIESEGKNIGEEAAKKPNKGKSERSEIKEIWE</sequence>
<evidence type="ECO:0008006" key="4">
    <source>
        <dbReference type="Google" id="ProtNLM"/>
    </source>
</evidence>
<evidence type="ECO:0000256" key="1">
    <source>
        <dbReference type="SAM" id="MobiDB-lite"/>
    </source>
</evidence>
<dbReference type="Gene3D" id="3.30.1460.10">
    <property type="match status" value="1"/>
</dbReference>
<accession>A0A660S8B0</accession>
<name>A0A660S8B0_UNCT6</name>
<dbReference type="Proteomes" id="UP000282321">
    <property type="component" value="Unassembled WGS sequence"/>
</dbReference>
<protein>
    <recommendedName>
        <fullName evidence="4">YbjN domain-containing protein</fullName>
    </recommendedName>
</protein>
<dbReference type="EMBL" id="QNBC01000050">
    <property type="protein sequence ID" value="RKX66245.1"/>
    <property type="molecule type" value="Genomic_DNA"/>
</dbReference>
<comment type="caution">
    <text evidence="2">The sequence shown here is derived from an EMBL/GenBank/DDBJ whole genome shotgun (WGS) entry which is preliminary data.</text>
</comment>
<gene>
    <name evidence="2" type="ORF">DRP44_04515</name>
</gene>
<evidence type="ECO:0000313" key="2">
    <source>
        <dbReference type="EMBL" id="RKX66245.1"/>
    </source>
</evidence>
<dbReference type="AlphaFoldDB" id="A0A660S8B0"/>
<evidence type="ECO:0000313" key="3">
    <source>
        <dbReference type="Proteomes" id="UP000282321"/>
    </source>
</evidence>
<reference evidence="2 3" key="1">
    <citation type="submission" date="2018-06" db="EMBL/GenBank/DDBJ databases">
        <title>Extensive metabolic versatility and redundancy in microbially diverse, dynamic hydrothermal sediments.</title>
        <authorList>
            <person name="Dombrowski N."/>
            <person name="Teske A."/>
            <person name="Baker B.J."/>
        </authorList>
    </citation>
    <scope>NUCLEOTIDE SEQUENCE [LARGE SCALE GENOMIC DNA]</scope>
    <source>
        <strain evidence="2">B35_G9</strain>
    </source>
</reference>
<organism evidence="2 3">
    <name type="scientific">candidate division TA06 bacterium</name>
    <dbReference type="NCBI Taxonomy" id="2250710"/>
    <lineage>
        <taxon>Bacteria</taxon>
        <taxon>Bacteria division TA06</taxon>
    </lineage>
</organism>
<proteinExistence type="predicted"/>